<dbReference type="Gene3D" id="3.30.450.40">
    <property type="match status" value="2"/>
</dbReference>
<proteinExistence type="predicted"/>
<dbReference type="Gene3D" id="1.10.10.10">
    <property type="entry name" value="Winged helix-like DNA-binding domain superfamily/Winged helix DNA-binding domain"/>
    <property type="match status" value="1"/>
</dbReference>
<dbReference type="Proteomes" id="UP001500711">
    <property type="component" value="Unassembled WGS sequence"/>
</dbReference>
<dbReference type="Pfam" id="PF01614">
    <property type="entry name" value="IclR_C"/>
    <property type="match status" value="2"/>
</dbReference>
<dbReference type="InterPro" id="IPR036388">
    <property type="entry name" value="WH-like_DNA-bd_sf"/>
</dbReference>
<evidence type="ECO:0000256" key="2">
    <source>
        <dbReference type="ARBA" id="ARBA00023125"/>
    </source>
</evidence>
<evidence type="ECO:0000256" key="3">
    <source>
        <dbReference type="ARBA" id="ARBA00023163"/>
    </source>
</evidence>
<dbReference type="PROSITE" id="PS51078">
    <property type="entry name" value="ICLR_ED"/>
    <property type="match status" value="1"/>
</dbReference>
<keyword evidence="3" id="KW-0804">Transcription</keyword>
<feature type="domain" description="HTH iclR-type" evidence="5">
    <location>
        <begin position="29"/>
        <end position="89"/>
    </location>
</feature>
<dbReference type="PROSITE" id="PS51077">
    <property type="entry name" value="HTH_ICLR"/>
    <property type="match status" value="1"/>
</dbReference>
<dbReference type="InterPro" id="IPR036390">
    <property type="entry name" value="WH_DNA-bd_sf"/>
</dbReference>
<accession>A0ABP7C3C5</accession>
<dbReference type="Pfam" id="PF09339">
    <property type="entry name" value="HTH_IclR"/>
    <property type="match status" value="1"/>
</dbReference>
<evidence type="ECO:0000256" key="4">
    <source>
        <dbReference type="SAM" id="MobiDB-lite"/>
    </source>
</evidence>
<keyword evidence="8" id="KW-1185">Reference proteome</keyword>
<dbReference type="PANTHER" id="PTHR30136">
    <property type="entry name" value="HELIX-TURN-HELIX TRANSCRIPTIONAL REGULATOR, ICLR FAMILY"/>
    <property type="match status" value="1"/>
</dbReference>
<evidence type="ECO:0000313" key="8">
    <source>
        <dbReference type="Proteomes" id="UP001500711"/>
    </source>
</evidence>
<name>A0ABP7C3C5_9PSEU</name>
<feature type="domain" description="IclR-ED" evidence="6">
    <location>
        <begin position="92"/>
        <end position="259"/>
    </location>
</feature>
<dbReference type="InterPro" id="IPR029016">
    <property type="entry name" value="GAF-like_dom_sf"/>
</dbReference>
<protein>
    <submittedName>
        <fullName evidence="7">IclR family transcriptional regulator</fullName>
    </submittedName>
</protein>
<dbReference type="EMBL" id="BAABBE010000032">
    <property type="protein sequence ID" value="GAA3677829.1"/>
    <property type="molecule type" value="Genomic_DNA"/>
</dbReference>
<evidence type="ECO:0000259" key="6">
    <source>
        <dbReference type="PROSITE" id="PS51078"/>
    </source>
</evidence>
<dbReference type="SMART" id="SM00346">
    <property type="entry name" value="HTH_ICLR"/>
    <property type="match status" value="1"/>
</dbReference>
<evidence type="ECO:0000313" key="7">
    <source>
        <dbReference type="EMBL" id="GAA3677829.1"/>
    </source>
</evidence>
<dbReference type="RefSeq" id="WP_346135531.1">
    <property type="nucleotide sequence ID" value="NZ_BAABBE010000032.1"/>
</dbReference>
<feature type="region of interest" description="Disordered" evidence="4">
    <location>
        <begin position="1"/>
        <end position="24"/>
    </location>
</feature>
<keyword evidence="2" id="KW-0238">DNA-binding</keyword>
<dbReference type="PANTHER" id="PTHR30136:SF35">
    <property type="entry name" value="HTH-TYPE TRANSCRIPTIONAL REGULATOR RV1719"/>
    <property type="match status" value="1"/>
</dbReference>
<keyword evidence="1" id="KW-0805">Transcription regulation</keyword>
<evidence type="ECO:0000256" key="1">
    <source>
        <dbReference type="ARBA" id="ARBA00023015"/>
    </source>
</evidence>
<dbReference type="InterPro" id="IPR050707">
    <property type="entry name" value="HTH_MetabolicPath_Reg"/>
</dbReference>
<dbReference type="SUPFAM" id="SSF46785">
    <property type="entry name" value="Winged helix' DNA-binding domain"/>
    <property type="match status" value="1"/>
</dbReference>
<dbReference type="SUPFAM" id="SSF55781">
    <property type="entry name" value="GAF domain-like"/>
    <property type="match status" value="1"/>
</dbReference>
<gene>
    <name evidence="7" type="ORF">GCM10022267_75820</name>
</gene>
<dbReference type="InterPro" id="IPR014757">
    <property type="entry name" value="Tscrpt_reg_IclR_C"/>
</dbReference>
<dbReference type="InterPro" id="IPR005471">
    <property type="entry name" value="Tscrpt_reg_IclR_N"/>
</dbReference>
<evidence type="ECO:0000259" key="5">
    <source>
        <dbReference type="PROSITE" id="PS51077"/>
    </source>
</evidence>
<comment type="caution">
    <text evidence="7">The sequence shown here is derived from an EMBL/GenBank/DDBJ whole genome shotgun (WGS) entry which is preliminary data.</text>
</comment>
<organism evidence="7 8">
    <name type="scientific">Lentzea roselyniae</name>
    <dbReference type="NCBI Taxonomy" id="531940"/>
    <lineage>
        <taxon>Bacteria</taxon>
        <taxon>Bacillati</taxon>
        <taxon>Actinomycetota</taxon>
        <taxon>Actinomycetes</taxon>
        <taxon>Pseudonocardiales</taxon>
        <taxon>Pseudonocardiaceae</taxon>
        <taxon>Lentzea</taxon>
    </lineage>
</organism>
<reference evidence="8" key="1">
    <citation type="journal article" date="2019" name="Int. J. Syst. Evol. Microbiol.">
        <title>The Global Catalogue of Microorganisms (GCM) 10K type strain sequencing project: providing services to taxonomists for standard genome sequencing and annotation.</title>
        <authorList>
            <consortium name="The Broad Institute Genomics Platform"/>
            <consortium name="The Broad Institute Genome Sequencing Center for Infectious Disease"/>
            <person name="Wu L."/>
            <person name="Ma J."/>
        </authorList>
    </citation>
    <scope>NUCLEOTIDE SEQUENCE [LARGE SCALE GENOMIC DNA]</scope>
    <source>
        <strain evidence="8">JCM 17494</strain>
    </source>
</reference>
<sequence length="267" mass="28657">MTDLLAAERRPEVPLKRVSPDVAESRERKGAATKVLAVLEAFSAQGGSISLAELTDRTGLPKSTAHRMLCFLRDAEFVESINGHYYLSNKVSMLSAGQPTALSPGVRARLMPYLAELYELTHEVVQLIVRAGSSVHVIERIHGYRAMGIAVQRGDSQPLHRTAAGKVLVADSGWWGPGSQEILAKELMTVRATGIAYERGELQAGICGVAAAVRGPKLEPVAAISVIGPSGRFRPEAVAPHVRRIAQIASREVNAAFRMATFDSPAS</sequence>